<evidence type="ECO:0000256" key="1">
    <source>
        <dbReference type="ARBA" id="ARBA00010638"/>
    </source>
</evidence>
<dbReference type="RefSeq" id="WP_186861107.1">
    <property type="nucleotide sequence ID" value="NZ_JACOOO010000047.1"/>
</dbReference>
<dbReference type="PANTHER" id="PTHR23407:SF1">
    <property type="entry name" value="5-FORMYLTETRAHYDROFOLATE CYCLO-LIGASE"/>
    <property type="match status" value="1"/>
</dbReference>
<comment type="catalytic activity">
    <reaction evidence="4">
        <text>(6S)-5-formyl-5,6,7,8-tetrahydrofolate + ATP = (6R)-5,10-methenyltetrahydrofolate + ADP + phosphate</text>
        <dbReference type="Rhea" id="RHEA:10488"/>
        <dbReference type="ChEBI" id="CHEBI:30616"/>
        <dbReference type="ChEBI" id="CHEBI:43474"/>
        <dbReference type="ChEBI" id="CHEBI:57455"/>
        <dbReference type="ChEBI" id="CHEBI:57457"/>
        <dbReference type="ChEBI" id="CHEBI:456216"/>
        <dbReference type="EC" id="6.3.3.2"/>
    </reaction>
</comment>
<dbReference type="Proteomes" id="UP000596929">
    <property type="component" value="Unassembled WGS sequence"/>
</dbReference>
<proteinExistence type="inferred from homology"/>
<keyword evidence="2 4" id="KW-0547">Nucleotide-binding</keyword>
<dbReference type="InterPro" id="IPR024185">
    <property type="entry name" value="FTHF_cligase-like_sf"/>
</dbReference>
<keyword evidence="5" id="KW-0436">Ligase</keyword>
<evidence type="ECO:0000313" key="6">
    <source>
        <dbReference type="Proteomes" id="UP000596929"/>
    </source>
</evidence>
<dbReference type="PANTHER" id="PTHR23407">
    <property type="entry name" value="ATPASE INHIBITOR/5-FORMYLTETRAHYDROFOLATE CYCLO-LIGASE"/>
    <property type="match status" value="1"/>
</dbReference>
<keyword evidence="4" id="KW-0479">Metal-binding</keyword>
<keyword evidence="3 4" id="KW-0067">ATP-binding</keyword>
<dbReference type="InterPro" id="IPR002698">
    <property type="entry name" value="FTHF_cligase"/>
</dbReference>
<evidence type="ECO:0000256" key="4">
    <source>
        <dbReference type="RuleBase" id="RU361279"/>
    </source>
</evidence>
<comment type="similarity">
    <text evidence="1 4">Belongs to the 5-formyltetrahydrofolate cyclo-ligase family.</text>
</comment>
<gene>
    <name evidence="5" type="ORF">H8S20_19325</name>
</gene>
<accession>A0ABR7DJZ2</accession>
<evidence type="ECO:0000313" key="5">
    <source>
        <dbReference type="EMBL" id="MBC5630983.1"/>
    </source>
</evidence>
<dbReference type="GO" id="GO:0030272">
    <property type="term" value="F:5-formyltetrahydrofolate cyclo-ligase activity"/>
    <property type="evidence" value="ECO:0007669"/>
    <property type="project" value="UniProtKB-EC"/>
</dbReference>
<keyword evidence="6" id="KW-1185">Reference proteome</keyword>
<organism evidence="5 6">
    <name type="scientific">Clostridium hominis</name>
    <dbReference type="NCBI Taxonomy" id="2763036"/>
    <lineage>
        <taxon>Bacteria</taxon>
        <taxon>Bacillati</taxon>
        <taxon>Bacillota</taxon>
        <taxon>Clostridia</taxon>
        <taxon>Eubacteriales</taxon>
        <taxon>Clostridiaceae</taxon>
        <taxon>Clostridium</taxon>
    </lineage>
</organism>
<dbReference type="InterPro" id="IPR037171">
    <property type="entry name" value="NagB/RpiA_transferase-like"/>
</dbReference>
<dbReference type="EMBL" id="JACOOO010000047">
    <property type="protein sequence ID" value="MBC5630983.1"/>
    <property type="molecule type" value="Genomic_DNA"/>
</dbReference>
<dbReference type="NCBIfam" id="TIGR02727">
    <property type="entry name" value="MTHFS_bact"/>
    <property type="match status" value="1"/>
</dbReference>
<dbReference type="Pfam" id="PF01812">
    <property type="entry name" value="5-FTHF_cyc-lig"/>
    <property type="match status" value="1"/>
</dbReference>
<name>A0ABR7DJZ2_9CLOT</name>
<evidence type="ECO:0000256" key="3">
    <source>
        <dbReference type="ARBA" id="ARBA00022840"/>
    </source>
</evidence>
<reference evidence="5 6" key="1">
    <citation type="submission" date="2020-08" db="EMBL/GenBank/DDBJ databases">
        <title>Genome public.</title>
        <authorList>
            <person name="Liu C."/>
            <person name="Sun Q."/>
        </authorList>
    </citation>
    <scope>NUCLEOTIDE SEQUENCE [LARGE SCALE GENOMIC DNA]</scope>
    <source>
        <strain evidence="5 6">NSJ-6</strain>
    </source>
</reference>
<dbReference type="SUPFAM" id="SSF100950">
    <property type="entry name" value="NagB/RpiA/CoA transferase-like"/>
    <property type="match status" value="1"/>
</dbReference>
<dbReference type="EC" id="6.3.3.2" evidence="4"/>
<dbReference type="PIRSF" id="PIRSF006806">
    <property type="entry name" value="FTHF_cligase"/>
    <property type="match status" value="1"/>
</dbReference>
<keyword evidence="4" id="KW-0460">Magnesium</keyword>
<sequence length="187" mass="21815">MDKKIIRKSVLKLRRNIKDEERGVWDKSIFDLLVNSKIYKDAQSIFIYVSCKDEVDTKEIIDYSLKNDKAIYVPKINIEDKTMKAIRIHSLNELYVNKYGILEPNIVDKNYIDSDFDLIVLPGIAFDKVGNRIGYGGGYYDKYLSVLECRINKVALAYGFQVLDNIEYEDHDIRVDYIITNKQLITI</sequence>
<protein>
    <recommendedName>
        <fullName evidence="4">5-formyltetrahydrofolate cyclo-ligase</fullName>
        <ecNumber evidence="4">6.3.3.2</ecNumber>
    </recommendedName>
</protein>
<comment type="caution">
    <text evidence="5">The sequence shown here is derived from an EMBL/GenBank/DDBJ whole genome shotgun (WGS) entry which is preliminary data.</text>
</comment>
<dbReference type="Gene3D" id="3.40.50.10420">
    <property type="entry name" value="NagB/RpiA/CoA transferase-like"/>
    <property type="match status" value="1"/>
</dbReference>
<comment type="cofactor">
    <cofactor evidence="4">
        <name>Mg(2+)</name>
        <dbReference type="ChEBI" id="CHEBI:18420"/>
    </cofactor>
</comment>
<evidence type="ECO:0000256" key="2">
    <source>
        <dbReference type="ARBA" id="ARBA00022741"/>
    </source>
</evidence>